<evidence type="ECO:0000313" key="3">
    <source>
        <dbReference type="EMBL" id="KRR13696.1"/>
    </source>
</evidence>
<dbReference type="GO" id="GO:0016787">
    <property type="term" value="F:hydrolase activity"/>
    <property type="evidence" value="ECO:0007669"/>
    <property type="project" value="UniProtKB-KW"/>
</dbReference>
<evidence type="ECO:0000256" key="1">
    <source>
        <dbReference type="ARBA" id="ARBA00022801"/>
    </source>
</evidence>
<keyword evidence="1 3" id="KW-0378">Hydrolase</keyword>
<keyword evidence="4" id="KW-1185">Reference proteome</keyword>
<dbReference type="Proteomes" id="UP000050863">
    <property type="component" value="Unassembled WGS sequence"/>
</dbReference>
<accession>A0A0R3M8F8</accession>
<dbReference type="OrthoDB" id="9812774at2"/>
<dbReference type="SUPFAM" id="SSF53474">
    <property type="entry name" value="alpha/beta-Hydrolases"/>
    <property type="match status" value="1"/>
</dbReference>
<dbReference type="Pfam" id="PF00561">
    <property type="entry name" value="Abhydrolase_1"/>
    <property type="match status" value="1"/>
</dbReference>
<protein>
    <submittedName>
        <fullName evidence="3">Epoxide hydrolase</fullName>
    </submittedName>
</protein>
<name>A0A0R3M8F8_9BRAD</name>
<dbReference type="PRINTS" id="PR00412">
    <property type="entry name" value="EPOXHYDRLASE"/>
</dbReference>
<dbReference type="AlphaFoldDB" id="A0A0R3M8F8"/>
<sequence length="333" mass="36565">MSAPSQRLIESNGIRLNIAEQGDGPLVLLCHGFPESWYSWRHQIAALAEAGFHAVAPDMRGYGKSDRPEAIDQYTIFHLIADLVGLLDALEAPTAVVVGHDWGAQIAWQAARLRPDRFRAVASLSVPLRPRGPVRPTSMMPQTADAQFYQLYFQEPGVAEAEMERDPRITVLSSLYGISGEGAAAFRAAVARGDKVGTPGMVPRNGSWLREPALPSTLPAWLTDEDIDFYAGEFKRTGFRGPLNYYRNVDRNWELMAAFTGVAVKIPALFVAGDHDMVMAAPPGIDQHLANLRQFVPTLRDVRILPGCGHWTQQERPGEVSAAIIDFIRGLPG</sequence>
<gene>
    <name evidence="3" type="ORF">CQ12_17545</name>
</gene>
<evidence type="ECO:0000259" key="2">
    <source>
        <dbReference type="Pfam" id="PF00561"/>
    </source>
</evidence>
<dbReference type="InterPro" id="IPR029058">
    <property type="entry name" value="AB_hydrolase_fold"/>
</dbReference>
<feature type="domain" description="AB hydrolase-1" evidence="2">
    <location>
        <begin position="25"/>
        <end position="316"/>
    </location>
</feature>
<organism evidence="3 4">
    <name type="scientific">Bradyrhizobium jicamae</name>
    <dbReference type="NCBI Taxonomy" id="280332"/>
    <lineage>
        <taxon>Bacteria</taxon>
        <taxon>Pseudomonadati</taxon>
        <taxon>Pseudomonadota</taxon>
        <taxon>Alphaproteobacteria</taxon>
        <taxon>Hyphomicrobiales</taxon>
        <taxon>Nitrobacteraceae</taxon>
        <taxon>Bradyrhizobium</taxon>
    </lineage>
</organism>
<comment type="caution">
    <text evidence="3">The sequence shown here is derived from an EMBL/GenBank/DDBJ whole genome shotgun (WGS) entry which is preliminary data.</text>
</comment>
<dbReference type="STRING" id="280332.CQ12_17545"/>
<dbReference type="PANTHER" id="PTHR43329">
    <property type="entry name" value="EPOXIDE HYDROLASE"/>
    <property type="match status" value="1"/>
</dbReference>
<dbReference type="Gene3D" id="3.40.50.1820">
    <property type="entry name" value="alpha/beta hydrolase"/>
    <property type="match status" value="1"/>
</dbReference>
<evidence type="ECO:0000313" key="4">
    <source>
        <dbReference type="Proteomes" id="UP000050863"/>
    </source>
</evidence>
<proteinExistence type="predicted"/>
<dbReference type="RefSeq" id="WP_057834066.1">
    <property type="nucleotide sequence ID" value="NZ_LLXZ01000022.1"/>
</dbReference>
<dbReference type="InterPro" id="IPR000073">
    <property type="entry name" value="AB_hydrolase_1"/>
</dbReference>
<dbReference type="InterPro" id="IPR000639">
    <property type="entry name" value="Epox_hydrolase-like"/>
</dbReference>
<dbReference type="EMBL" id="LLXZ01000022">
    <property type="protein sequence ID" value="KRR13696.1"/>
    <property type="molecule type" value="Genomic_DNA"/>
</dbReference>
<reference evidence="3 4" key="1">
    <citation type="submission" date="2014-03" db="EMBL/GenBank/DDBJ databases">
        <title>Bradyrhizobium valentinum sp. nov., isolated from effective nodules of Lupinus mariae-josephae, a lupine endemic of basic-lime soils in Eastern Spain.</title>
        <authorList>
            <person name="Duran D."/>
            <person name="Rey L."/>
            <person name="Navarro A."/>
            <person name="Busquets A."/>
            <person name="Imperial J."/>
            <person name="Ruiz-Argueso T."/>
        </authorList>
    </citation>
    <scope>NUCLEOTIDE SEQUENCE [LARGE SCALE GENOMIC DNA]</scope>
    <source>
        <strain evidence="3 4">PAC68</strain>
    </source>
</reference>